<gene>
    <name evidence="1" type="ORF">AUQ44_16610</name>
</gene>
<sequence>MSGSEIALLTVGEDTIALYNGRTSNYEECVVAYFQGPDGWGVAMNIRPEELDSFVNRPLWQSAFIAFAKNKLGMGAA</sequence>
<comment type="caution">
    <text evidence="1">The sequence shown here is derived from an EMBL/GenBank/DDBJ whole genome shotgun (WGS) entry which is preliminary data.</text>
</comment>
<dbReference type="AlphaFoldDB" id="A0A151JCT3"/>
<name>A0A151JCT3_9VIBR</name>
<proteinExistence type="predicted"/>
<organism evidence="1 2">
    <name type="scientific">Vibrio cidicii</name>
    <dbReference type="NCBI Taxonomy" id="1763883"/>
    <lineage>
        <taxon>Bacteria</taxon>
        <taxon>Pseudomonadati</taxon>
        <taxon>Pseudomonadota</taxon>
        <taxon>Gammaproteobacteria</taxon>
        <taxon>Vibrionales</taxon>
        <taxon>Vibrionaceae</taxon>
        <taxon>Vibrio</taxon>
    </lineage>
</organism>
<dbReference type="Proteomes" id="UP000075349">
    <property type="component" value="Unassembled WGS sequence"/>
</dbReference>
<evidence type="ECO:0000313" key="1">
    <source>
        <dbReference type="EMBL" id="KYN23599.1"/>
    </source>
</evidence>
<evidence type="ECO:0000313" key="2">
    <source>
        <dbReference type="Proteomes" id="UP000075349"/>
    </source>
</evidence>
<protein>
    <submittedName>
        <fullName evidence="1">Uncharacterized protein</fullName>
    </submittedName>
</protein>
<dbReference type="EMBL" id="LOMK01000002">
    <property type="protein sequence ID" value="KYN23599.1"/>
    <property type="molecule type" value="Genomic_DNA"/>
</dbReference>
<accession>A0A151JCT3</accession>
<reference evidence="2" key="1">
    <citation type="submission" date="2015-12" db="EMBL/GenBank/DDBJ databases">
        <authorList>
            <person name="Tarr C.L."/>
            <person name="Gladney L.M."/>
        </authorList>
    </citation>
    <scope>NUCLEOTIDE SEQUENCE [LARGE SCALE GENOMIC DNA]</scope>
    <source>
        <strain evidence="2">2756-81</strain>
    </source>
</reference>